<organism evidence="1 2">
    <name type="scientific">Nitrosomonas ureae</name>
    <dbReference type="NCBI Taxonomy" id="44577"/>
    <lineage>
        <taxon>Bacteria</taxon>
        <taxon>Pseudomonadati</taxon>
        <taxon>Pseudomonadota</taxon>
        <taxon>Betaproteobacteria</taxon>
        <taxon>Nitrosomonadales</taxon>
        <taxon>Nitrosomonadaceae</taxon>
        <taxon>Nitrosomonas</taxon>
    </lineage>
</organism>
<gene>
    <name evidence="1" type="ORF">SAMN06296273_0525</name>
</gene>
<evidence type="ECO:0000313" key="1">
    <source>
        <dbReference type="EMBL" id="SNX59082.1"/>
    </source>
</evidence>
<dbReference type="Proteomes" id="UP000242498">
    <property type="component" value="Chromosome I"/>
</dbReference>
<dbReference type="AlphaFoldDB" id="A0A285BV23"/>
<proteinExistence type="predicted"/>
<sequence>MDKRVEEVIKRLSERDVIIPTTKRDLSTKDYIKKITSKINKNVIDCIDSETIPHLLINKLDSNIYNKNLIYDDIINQIIDDEKKITILRNYFESTNLKIDEKIILPFGKIYNSPVDLKNRERSGNLGQLLLASNVVSSYREWSKKRTKFSEFAICFQKPDNAGNIDGGLTHIVTDYKEIGSKPIIKKIEELKQKPNFYSHFNFLSTNFYVIGFYLDKIPNILKYDKDDTIDFAKSLSLESYLEQLQILIDIEKIDFFHNEKLILITARYKNIQKINFETGKTSRNLQRSTPPQAAGY</sequence>
<dbReference type="RefSeq" id="WP_096291892.1">
    <property type="nucleotide sequence ID" value="NZ_LT907782.1"/>
</dbReference>
<accession>A0A285BV23</accession>
<name>A0A285BV23_9PROT</name>
<dbReference type="EMBL" id="LT907782">
    <property type="protein sequence ID" value="SNX59082.1"/>
    <property type="molecule type" value="Genomic_DNA"/>
</dbReference>
<evidence type="ECO:0000313" key="2">
    <source>
        <dbReference type="Proteomes" id="UP000242498"/>
    </source>
</evidence>
<reference evidence="1 2" key="1">
    <citation type="submission" date="2017-08" db="EMBL/GenBank/DDBJ databases">
        <authorList>
            <person name="de Groot N.N."/>
        </authorList>
    </citation>
    <scope>NUCLEOTIDE SEQUENCE [LARGE SCALE GENOMIC DNA]</scope>
    <source>
        <strain evidence="1 2">Nm15</strain>
    </source>
</reference>
<protein>
    <submittedName>
        <fullName evidence="1">Uncharacterized protein</fullName>
    </submittedName>
</protein>